<dbReference type="AlphaFoldDB" id="A0AAD4VZW3"/>
<dbReference type="InterPro" id="IPR041588">
    <property type="entry name" value="Integrase_H2C2"/>
</dbReference>
<comment type="caution">
    <text evidence="2">The sequence shown here is derived from an EMBL/GenBank/DDBJ whole genome shotgun (WGS) entry which is preliminary data.</text>
</comment>
<evidence type="ECO:0000313" key="2">
    <source>
        <dbReference type="EMBL" id="KAI5334365.1"/>
    </source>
</evidence>
<dbReference type="PANTHER" id="PTHR47266">
    <property type="entry name" value="ENDONUCLEASE-RELATED"/>
    <property type="match status" value="1"/>
</dbReference>
<organism evidence="2 3">
    <name type="scientific">Prunus dulcis</name>
    <name type="common">Almond</name>
    <name type="synonym">Amygdalus dulcis</name>
    <dbReference type="NCBI Taxonomy" id="3755"/>
    <lineage>
        <taxon>Eukaryota</taxon>
        <taxon>Viridiplantae</taxon>
        <taxon>Streptophyta</taxon>
        <taxon>Embryophyta</taxon>
        <taxon>Tracheophyta</taxon>
        <taxon>Spermatophyta</taxon>
        <taxon>Magnoliopsida</taxon>
        <taxon>eudicotyledons</taxon>
        <taxon>Gunneridae</taxon>
        <taxon>Pentapetalae</taxon>
        <taxon>rosids</taxon>
        <taxon>fabids</taxon>
        <taxon>Rosales</taxon>
        <taxon>Rosaceae</taxon>
        <taxon>Amygdaloideae</taxon>
        <taxon>Amygdaleae</taxon>
        <taxon>Prunus</taxon>
    </lineage>
</organism>
<dbReference type="EMBL" id="JAJFAZ020000004">
    <property type="protein sequence ID" value="KAI5334365.1"/>
    <property type="molecule type" value="Genomic_DNA"/>
</dbReference>
<dbReference type="Pfam" id="PF17921">
    <property type="entry name" value="Integrase_H2C2"/>
    <property type="match status" value="1"/>
</dbReference>
<dbReference type="Gene3D" id="1.10.340.70">
    <property type="match status" value="1"/>
</dbReference>
<dbReference type="GO" id="GO:0003676">
    <property type="term" value="F:nucleic acid binding"/>
    <property type="evidence" value="ECO:0007669"/>
    <property type="project" value="InterPro"/>
</dbReference>
<proteinExistence type="predicted"/>
<dbReference type="InterPro" id="IPR036397">
    <property type="entry name" value="RNaseH_sf"/>
</dbReference>
<gene>
    <name evidence="2" type="ORF">L3X38_024498</name>
</gene>
<accession>A0AAD4VZW3</accession>
<keyword evidence="3" id="KW-1185">Reference proteome</keyword>
<dbReference type="InterPro" id="IPR052160">
    <property type="entry name" value="Gypsy_RT_Integrase-like"/>
</dbReference>
<dbReference type="Gene3D" id="3.30.420.10">
    <property type="entry name" value="Ribonuclease H-like superfamily/Ribonuclease H"/>
    <property type="match status" value="1"/>
</dbReference>
<protein>
    <recommendedName>
        <fullName evidence="1">Integrase zinc-binding domain-containing protein</fullName>
    </recommendedName>
</protein>
<evidence type="ECO:0000259" key="1">
    <source>
        <dbReference type="Pfam" id="PF17921"/>
    </source>
</evidence>
<reference evidence="2 3" key="1">
    <citation type="journal article" date="2022" name="G3 (Bethesda)">
        <title>Whole-genome sequence and methylome profiling of the almond [Prunus dulcis (Mill.) D.A. Webb] cultivar 'Nonpareil'.</title>
        <authorList>
            <person name="D'Amico-Willman K.M."/>
            <person name="Ouma W.Z."/>
            <person name="Meulia T."/>
            <person name="Sideli G.M."/>
            <person name="Gradziel T.M."/>
            <person name="Fresnedo-Ramirez J."/>
        </authorList>
    </citation>
    <scope>NUCLEOTIDE SEQUENCE [LARGE SCALE GENOMIC DNA]</scope>
    <source>
        <strain evidence="2">Clone GOH B32 T37-40</strain>
    </source>
</reference>
<name>A0AAD4VZW3_PRUDU</name>
<dbReference type="Proteomes" id="UP001054821">
    <property type="component" value="Chromosome 4"/>
</dbReference>
<sequence>MVLTIAPEDWRHDILQYLKAPNRSHSQQVRQRAQYYVIRDEVLFRIGSDDLLMKCLGKKEQLVAMTEVHEGVCGAHQAGIKMRWLLRRHGYYWSTILKDCIEYAKGCKDCQKHRPIQHVLAGPMNPIVKAWPFKGWAMDVIGQIHPKSSKGHKYILVATDFFTKNGESKRSATRTTPFALAYGYDVVLPLEISVKSLRVVRHAEWSKDEHEQAIAQELDDLDEVRLGTLDRLWPKKRPWLEHTTREPRPRVLGSEI</sequence>
<feature type="domain" description="Integrase zinc-binding" evidence="1">
    <location>
        <begin position="59"/>
        <end position="115"/>
    </location>
</feature>
<evidence type="ECO:0000313" key="3">
    <source>
        <dbReference type="Proteomes" id="UP001054821"/>
    </source>
</evidence>